<evidence type="ECO:0000313" key="1">
    <source>
        <dbReference type="EMBL" id="SES78182.1"/>
    </source>
</evidence>
<accession>A0A1H9Z9I8</accession>
<reference evidence="1 2" key="1">
    <citation type="submission" date="2016-10" db="EMBL/GenBank/DDBJ databases">
        <authorList>
            <person name="de Groot N.N."/>
        </authorList>
    </citation>
    <scope>NUCLEOTIDE SEQUENCE [LARGE SCALE GENOMIC DNA]</scope>
    <source>
        <strain evidence="1 2">DSM 1801</strain>
    </source>
</reference>
<dbReference type="RefSeq" id="WP_092476151.1">
    <property type="nucleotide sequence ID" value="NZ_FOHN01000003.1"/>
</dbReference>
<protein>
    <submittedName>
        <fullName evidence="1">Uncharacterized protein</fullName>
    </submittedName>
</protein>
<dbReference type="AlphaFoldDB" id="A0A1H9Z9I8"/>
<keyword evidence="2" id="KW-1185">Reference proteome</keyword>
<gene>
    <name evidence="1" type="ORF">SAMN04487772_10374</name>
</gene>
<evidence type="ECO:0000313" key="2">
    <source>
        <dbReference type="Proteomes" id="UP000199800"/>
    </source>
</evidence>
<dbReference type="STRING" id="29364.SAMN04487772_10374"/>
<proteinExistence type="predicted"/>
<dbReference type="EMBL" id="FOHN01000003">
    <property type="protein sequence ID" value="SES78182.1"/>
    <property type="molecule type" value="Genomic_DNA"/>
</dbReference>
<name>A0A1H9Z9I8_9FIRM</name>
<sequence>MKAFEIVCGLMKAWEKNQPDAFYDLVEKNALIYHPYFQKPINVEAAMEVLNTAVSGTSELERYELVKGEGDGINDQIKLFICDSGSRVPDICYVGIMPMLFTIKNEKITEITLEKGYFKKIRNWEKVKERTASDLPFAECLALDSTLAIAIKLAKYWGSNYGAEFLDLFNEDAAIRHIMYSEETTPEVVVDVMNSNVLGTTELYSFALQSGSGKGIKDTAVLRFIETGDQIGYVPEQQGVMKIFMKVKNHKITYLDVQGYEIVRIQKEELA</sequence>
<dbReference type="Proteomes" id="UP000199800">
    <property type="component" value="Unassembled WGS sequence"/>
</dbReference>
<organism evidence="1 2">
    <name type="scientific">[Clostridium] polysaccharolyticum</name>
    <dbReference type="NCBI Taxonomy" id="29364"/>
    <lineage>
        <taxon>Bacteria</taxon>
        <taxon>Bacillati</taxon>
        <taxon>Bacillota</taxon>
        <taxon>Clostridia</taxon>
        <taxon>Lachnospirales</taxon>
        <taxon>Lachnospiraceae</taxon>
    </lineage>
</organism>